<protein>
    <submittedName>
        <fullName evidence="2">Uncharacterized protein</fullName>
    </submittedName>
</protein>
<accession>A0ABD5NQT4</accession>
<dbReference type="RefSeq" id="WP_256533494.1">
    <property type="nucleotide sequence ID" value="NZ_CP101824.1"/>
</dbReference>
<evidence type="ECO:0000313" key="2">
    <source>
        <dbReference type="EMBL" id="MFC3959108.1"/>
    </source>
</evidence>
<reference evidence="2 3" key="1">
    <citation type="journal article" date="2019" name="Int. J. Syst. Evol. Microbiol.">
        <title>The Global Catalogue of Microorganisms (GCM) 10K type strain sequencing project: providing services to taxonomists for standard genome sequencing and annotation.</title>
        <authorList>
            <consortium name="The Broad Institute Genomics Platform"/>
            <consortium name="The Broad Institute Genome Sequencing Center for Infectious Disease"/>
            <person name="Wu L."/>
            <person name="Ma J."/>
        </authorList>
    </citation>
    <scope>NUCLEOTIDE SEQUENCE [LARGE SCALE GENOMIC DNA]</scope>
    <source>
        <strain evidence="2 3">IBRC-M 10256</strain>
    </source>
</reference>
<keyword evidence="3" id="KW-1185">Reference proteome</keyword>
<gene>
    <name evidence="2" type="ORF">ACFOUR_12110</name>
</gene>
<dbReference type="Proteomes" id="UP001595846">
    <property type="component" value="Unassembled WGS sequence"/>
</dbReference>
<dbReference type="EMBL" id="JBHSAQ010000010">
    <property type="protein sequence ID" value="MFC3959108.1"/>
    <property type="molecule type" value="Genomic_DNA"/>
</dbReference>
<feature type="region of interest" description="Disordered" evidence="1">
    <location>
        <begin position="1"/>
        <end position="22"/>
    </location>
</feature>
<evidence type="ECO:0000256" key="1">
    <source>
        <dbReference type="SAM" id="MobiDB-lite"/>
    </source>
</evidence>
<dbReference type="AlphaFoldDB" id="A0ABD5NQT4"/>
<organism evidence="2 3">
    <name type="scientific">Halovivax cerinus</name>
    <dbReference type="NCBI Taxonomy" id="1487865"/>
    <lineage>
        <taxon>Archaea</taxon>
        <taxon>Methanobacteriati</taxon>
        <taxon>Methanobacteriota</taxon>
        <taxon>Stenosarchaea group</taxon>
        <taxon>Halobacteria</taxon>
        <taxon>Halobacteriales</taxon>
        <taxon>Natrialbaceae</taxon>
        <taxon>Halovivax</taxon>
    </lineage>
</organism>
<comment type="caution">
    <text evidence="2">The sequence shown here is derived from an EMBL/GenBank/DDBJ whole genome shotgun (WGS) entry which is preliminary data.</text>
</comment>
<name>A0ABD5NQT4_9EURY</name>
<proteinExistence type="predicted"/>
<sequence length="42" mass="4658">MSNDTDDDRPTEHLDELPDGAGCTEIWEHIAERRTAGDSADD</sequence>
<evidence type="ECO:0000313" key="3">
    <source>
        <dbReference type="Proteomes" id="UP001595846"/>
    </source>
</evidence>
<dbReference type="GeneID" id="73902624"/>